<evidence type="ECO:0000313" key="3">
    <source>
        <dbReference type="Proteomes" id="UP000051269"/>
    </source>
</evidence>
<organism evidence="2 3">
    <name type="scientific">Verrucomicrobia subdivision 6 bacterium BACL9 MAG-120507-bin52</name>
    <dbReference type="NCBI Taxonomy" id="1655590"/>
    <lineage>
        <taxon>Bacteria</taxon>
        <taxon>Pseudomonadati</taxon>
        <taxon>Verrucomicrobiota</taxon>
        <taxon>Verrucomicrobiia</taxon>
        <taxon>Verrucomicrobiales</taxon>
        <taxon>Verrucomicrobia subdivision 6</taxon>
    </lineage>
</organism>
<evidence type="ECO:0000256" key="1">
    <source>
        <dbReference type="SAM" id="SignalP"/>
    </source>
</evidence>
<feature type="chain" id="PRO_5006422791" evidence="1">
    <location>
        <begin position="22"/>
        <end position="232"/>
    </location>
</feature>
<keyword evidence="1" id="KW-0732">Signal</keyword>
<evidence type="ECO:0000313" key="2">
    <source>
        <dbReference type="EMBL" id="KRO61996.1"/>
    </source>
</evidence>
<proteinExistence type="predicted"/>
<dbReference type="Proteomes" id="UP000051269">
    <property type="component" value="Unassembled WGS sequence"/>
</dbReference>
<comment type="caution">
    <text evidence="2">The sequence shown here is derived from an EMBL/GenBank/DDBJ whole genome shotgun (WGS) entry which is preliminary data.</text>
</comment>
<dbReference type="EMBL" id="LIBO01000158">
    <property type="protein sequence ID" value="KRO61996.1"/>
    <property type="molecule type" value="Genomic_DNA"/>
</dbReference>
<feature type="signal peptide" evidence="1">
    <location>
        <begin position="1"/>
        <end position="21"/>
    </location>
</feature>
<name>A0A0R2RHE2_9BACT</name>
<reference evidence="2 3" key="1">
    <citation type="submission" date="2015-10" db="EMBL/GenBank/DDBJ databases">
        <title>Metagenome-Assembled Genomes uncover a global brackish microbiome.</title>
        <authorList>
            <person name="Hugerth L.W."/>
            <person name="Larsson J."/>
            <person name="Alneberg J."/>
            <person name="Lindh M.V."/>
            <person name="Legrand C."/>
            <person name="Pinhassi J."/>
            <person name="Andersson A.F."/>
        </authorList>
    </citation>
    <scope>NUCLEOTIDE SEQUENCE [LARGE SCALE GENOMIC DNA]</scope>
    <source>
        <strain evidence="2">BACL18 MAG-120507-bin52</strain>
    </source>
</reference>
<sequence>MDRSFWLGPLLLLLFALSAQASEVILISGGPAVRSFEKFKSNSHDKYWGNFIDSALQRVKDLQKEGKNKDKVVWLVFRPSYLSRGREDGQDYLKILEERGALVGAQPIYFDNKNQLLLLLRRDGSIEKPKISRLEYFGHSNKKCWMFDYSNRIDGGALEPLVLHVDDLSQISSSSFTPDAECISYGCHSGEEFSQRWRMIVGRPMIGAVGKTDYSDGGMPKITEGKGGTWVY</sequence>
<protein>
    <submittedName>
        <fullName evidence="2">Uncharacterized protein</fullName>
    </submittedName>
</protein>
<dbReference type="AlphaFoldDB" id="A0A0R2RHE2"/>
<gene>
    <name evidence="2" type="ORF">ABR82_02575</name>
</gene>
<accession>A0A0R2RHE2</accession>